<keyword evidence="8 9" id="KW-0238">DNA-binding</keyword>
<keyword evidence="13" id="KW-1185">Reference proteome</keyword>
<evidence type="ECO:0000256" key="6">
    <source>
        <dbReference type="ARBA" id="ARBA00023004"/>
    </source>
</evidence>
<evidence type="ECO:0000256" key="1">
    <source>
        <dbReference type="ARBA" id="ARBA00010564"/>
    </source>
</evidence>
<dbReference type="Proteomes" id="UP000275078">
    <property type="component" value="Unassembled WGS sequence"/>
</dbReference>
<evidence type="ECO:0000313" key="13">
    <source>
        <dbReference type="Proteomes" id="UP000275078"/>
    </source>
</evidence>
<comment type="function">
    <text evidence="9">DNA primase is the polymerase that synthesizes small RNA primers for the Okazaki fragments made during discontinuous DNA replication.</text>
</comment>
<dbReference type="GO" id="GO:0005658">
    <property type="term" value="C:alpha DNA polymerase:primase complex"/>
    <property type="evidence" value="ECO:0007669"/>
    <property type="project" value="TreeGrafter"/>
</dbReference>
<comment type="similarity">
    <text evidence="1 9">Belongs to the eukaryotic-type primase large subunit family.</text>
</comment>
<dbReference type="AlphaFoldDB" id="A0A3N4IAE5"/>
<accession>A0A3N4IAE5</accession>
<dbReference type="GO" id="GO:0003677">
    <property type="term" value="F:DNA binding"/>
    <property type="evidence" value="ECO:0007669"/>
    <property type="project" value="UniProtKB-UniRule"/>
</dbReference>
<comment type="cofactor">
    <cofactor evidence="9">
        <name>[4Fe-4S] cluster</name>
        <dbReference type="ChEBI" id="CHEBI:49883"/>
    </cofactor>
    <text evidence="9">Binds 1 [4Fe-4S] cluster.</text>
</comment>
<evidence type="ECO:0000256" key="10">
    <source>
        <dbReference type="PIRSR" id="PIRSR009449-1"/>
    </source>
</evidence>
<evidence type="ECO:0000256" key="8">
    <source>
        <dbReference type="ARBA" id="ARBA00023125"/>
    </source>
</evidence>
<reference evidence="12 13" key="1">
    <citation type="journal article" date="2018" name="Nat. Ecol. Evol.">
        <title>Pezizomycetes genomes reveal the molecular basis of ectomycorrhizal truffle lifestyle.</title>
        <authorList>
            <person name="Murat C."/>
            <person name="Payen T."/>
            <person name="Noel B."/>
            <person name="Kuo A."/>
            <person name="Morin E."/>
            <person name="Chen J."/>
            <person name="Kohler A."/>
            <person name="Krizsan K."/>
            <person name="Balestrini R."/>
            <person name="Da Silva C."/>
            <person name="Montanini B."/>
            <person name="Hainaut M."/>
            <person name="Levati E."/>
            <person name="Barry K.W."/>
            <person name="Belfiori B."/>
            <person name="Cichocki N."/>
            <person name="Clum A."/>
            <person name="Dockter R.B."/>
            <person name="Fauchery L."/>
            <person name="Guy J."/>
            <person name="Iotti M."/>
            <person name="Le Tacon F."/>
            <person name="Lindquist E.A."/>
            <person name="Lipzen A."/>
            <person name="Malagnac F."/>
            <person name="Mello A."/>
            <person name="Molinier V."/>
            <person name="Miyauchi S."/>
            <person name="Poulain J."/>
            <person name="Riccioni C."/>
            <person name="Rubini A."/>
            <person name="Sitrit Y."/>
            <person name="Splivallo R."/>
            <person name="Traeger S."/>
            <person name="Wang M."/>
            <person name="Zifcakova L."/>
            <person name="Wipf D."/>
            <person name="Zambonelli A."/>
            <person name="Paolocci F."/>
            <person name="Nowrousian M."/>
            <person name="Ottonello S."/>
            <person name="Baldrian P."/>
            <person name="Spatafora J.W."/>
            <person name="Henrissat B."/>
            <person name="Nagy L.G."/>
            <person name="Aury J.M."/>
            <person name="Wincker P."/>
            <person name="Grigoriev I.V."/>
            <person name="Bonfante P."/>
            <person name="Martin F.M."/>
        </authorList>
    </citation>
    <scope>NUCLEOTIDE SEQUENCE [LARGE SCALE GENOMIC DNA]</scope>
    <source>
        <strain evidence="12 13">RN42</strain>
    </source>
</reference>
<protein>
    <recommendedName>
        <fullName evidence="9">DNA primase large subunit</fullName>
    </recommendedName>
</protein>
<sequence length="506" mass="58355">MFRQDTPTAPKKYRALDTRKANVRQSAAQWASSDYPHRLNFYNIPPTAEVTLDEFEQWAIDRLKVLGEIETLLFRNKNGQELATEMKPVLDKYLPLSHNPTLGAGTKEGREAWERCRRERKKDHYSHFIVRLAFARSEELRRRFLRCEAALFSVRFMNEDSDAKREFVRELGLAMEPVGDAEAKQYAEELGGMFGARNNSEWYKVEWERVPDLVEKRMVFVRRGMAYVPSSLQGSLVQAEFTQRLEKDLELTARALPRLDEDSRLLPILNHLSLGFSASDTLNNNNTLTSLNGETITAAQIDGLVQHFPLCMRHLHLTLRQTGHLKHFGRLQYTLFLKGIGLSVEEALIFWRQAFKGVTDDKFNKEYRYNIRHSYGLEGNRRNYKPHSCQQILTDHPPGPGESHGCPYRHFSMDNLIAAVQSMGVNEKGVLDGVKKDVEAKKFHLACNRVFEFTRRKELKEVAGHRDGSLGETITHPNEYFEKSWKLVHGEALGGSEVKKEDRMEE</sequence>
<evidence type="ECO:0000256" key="9">
    <source>
        <dbReference type="PIRNR" id="PIRNR009449"/>
    </source>
</evidence>
<keyword evidence="3 9" id="KW-0639">Primosome</keyword>
<evidence type="ECO:0000256" key="7">
    <source>
        <dbReference type="ARBA" id="ARBA00023014"/>
    </source>
</evidence>
<feature type="binding site" evidence="10">
    <location>
        <position position="389"/>
    </location>
    <ligand>
        <name>[4Fe-4S] cluster</name>
        <dbReference type="ChEBI" id="CHEBI:49883"/>
    </ligand>
</feature>
<evidence type="ECO:0000256" key="2">
    <source>
        <dbReference type="ARBA" id="ARBA00022485"/>
    </source>
</evidence>
<dbReference type="GO" id="GO:0006269">
    <property type="term" value="P:DNA replication, synthesis of primer"/>
    <property type="evidence" value="ECO:0007669"/>
    <property type="project" value="UniProtKB-KW"/>
</dbReference>
<dbReference type="PIRSF" id="PIRSF009449">
    <property type="entry name" value="DNA_primase_large_subunit"/>
    <property type="match status" value="1"/>
</dbReference>
<dbReference type="PANTHER" id="PTHR10537">
    <property type="entry name" value="DNA PRIMASE LARGE SUBUNIT"/>
    <property type="match status" value="1"/>
</dbReference>
<dbReference type="InterPro" id="IPR007238">
    <property type="entry name" value="DNA_primase_lsu_euk/arc"/>
</dbReference>
<feature type="binding site" evidence="10">
    <location>
        <position position="311"/>
    </location>
    <ligand>
        <name>[4Fe-4S] cluster</name>
        <dbReference type="ChEBI" id="CHEBI:49883"/>
    </ligand>
</feature>
<feature type="binding site" evidence="10">
    <location>
        <position position="447"/>
    </location>
    <ligand>
        <name>[4Fe-4S] cluster</name>
        <dbReference type="ChEBI" id="CHEBI:49883"/>
    </ligand>
</feature>
<dbReference type="GO" id="GO:0006270">
    <property type="term" value="P:DNA replication initiation"/>
    <property type="evidence" value="ECO:0007669"/>
    <property type="project" value="TreeGrafter"/>
</dbReference>
<dbReference type="SUPFAM" id="SSF140914">
    <property type="entry name" value="PriB N-terminal domain-like"/>
    <property type="match status" value="1"/>
</dbReference>
<keyword evidence="7 9" id="KW-0411">Iron-sulfur</keyword>
<dbReference type="InterPro" id="IPR058560">
    <property type="entry name" value="DNA_primase_C"/>
</dbReference>
<dbReference type="Gene3D" id="1.20.930.80">
    <property type="match status" value="1"/>
</dbReference>
<dbReference type="GO" id="GO:0051539">
    <property type="term" value="F:4 iron, 4 sulfur cluster binding"/>
    <property type="evidence" value="ECO:0007669"/>
    <property type="project" value="UniProtKB-UniRule"/>
</dbReference>
<dbReference type="GO" id="GO:0046872">
    <property type="term" value="F:metal ion binding"/>
    <property type="evidence" value="ECO:0007669"/>
    <property type="project" value="UniProtKB-UniRule"/>
</dbReference>
<evidence type="ECO:0000313" key="12">
    <source>
        <dbReference type="EMBL" id="RPA78724.1"/>
    </source>
</evidence>
<dbReference type="CDD" id="cd07322">
    <property type="entry name" value="PriL_PriS_Eukaryotic"/>
    <property type="match status" value="1"/>
</dbReference>
<feature type="domain" description="DNA primase large subunit C-terminal" evidence="11">
    <location>
        <begin position="306"/>
        <end position="481"/>
    </location>
</feature>
<gene>
    <name evidence="12" type="ORF">BJ508DRAFT_416449</name>
</gene>
<name>A0A3N4IAE5_ASCIM</name>
<evidence type="ECO:0000256" key="5">
    <source>
        <dbReference type="ARBA" id="ARBA00022723"/>
    </source>
</evidence>
<dbReference type="STRING" id="1160509.A0A3N4IAE5"/>
<dbReference type="PANTHER" id="PTHR10537:SF3">
    <property type="entry name" value="DNA PRIMASE LARGE SUBUNIT"/>
    <property type="match status" value="1"/>
</dbReference>
<dbReference type="OrthoDB" id="421393at2759"/>
<keyword evidence="5 9" id="KW-0479">Metal-binding</keyword>
<keyword evidence="6 9" id="KW-0408">Iron</keyword>
<feature type="binding site" evidence="10">
    <location>
        <position position="406"/>
    </location>
    <ligand>
        <name>[4Fe-4S] cluster</name>
        <dbReference type="ChEBI" id="CHEBI:49883"/>
    </ligand>
</feature>
<keyword evidence="2 9" id="KW-0004">4Fe-4S</keyword>
<evidence type="ECO:0000256" key="4">
    <source>
        <dbReference type="ARBA" id="ARBA00022705"/>
    </source>
</evidence>
<organism evidence="12 13">
    <name type="scientific">Ascobolus immersus RN42</name>
    <dbReference type="NCBI Taxonomy" id="1160509"/>
    <lineage>
        <taxon>Eukaryota</taxon>
        <taxon>Fungi</taxon>
        <taxon>Dikarya</taxon>
        <taxon>Ascomycota</taxon>
        <taxon>Pezizomycotina</taxon>
        <taxon>Pezizomycetes</taxon>
        <taxon>Pezizales</taxon>
        <taxon>Ascobolaceae</taxon>
        <taxon>Ascobolus</taxon>
    </lineage>
</organism>
<dbReference type="EMBL" id="ML119708">
    <property type="protein sequence ID" value="RPA78724.1"/>
    <property type="molecule type" value="Genomic_DNA"/>
</dbReference>
<evidence type="ECO:0000259" key="11">
    <source>
        <dbReference type="Pfam" id="PF04104"/>
    </source>
</evidence>
<dbReference type="Pfam" id="PF26466">
    <property type="entry name" value="DNA_primase_lrg_N"/>
    <property type="match status" value="1"/>
</dbReference>
<dbReference type="InterPro" id="IPR016558">
    <property type="entry name" value="DNA_primase_lsu_euk"/>
</dbReference>
<keyword evidence="4 9" id="KW-0235">DNA replication</keyword>
<proteinExistence type="inferred from homology"/>
<dbReference type="Pfam" id="PF04104">
    <property type="entry name" value="DNA_primase_lrg"/>
    <property type="match status" value="1"/>
</dbReference>
<evidence type="ECO:0000256" key="3">
    <source>
        <dbReference type="ARBA" id="ARBA00022515"/>
    </source>
</evidence>